<evidence type="ECO:0000256" key="3">
    <source>
        <dbReference type="ARBA" id="ARBA00022695"/>
    </source>
</evidence>
<dbReference type="EC" id="2.7.7.48" evidence="6"/>
<comment type="catalytic activity">
    <reaction evidence="5 6">
        <text>RNA(n) + a ribonucleoside 5'-triphosphate = RNA(n+1) + diphosphate</text>
        <dbReference type="Rhea" id="RHEA:21248"/>
        <dbReference type="Rhea" id="RHEA-COMP:14527"/>
        <dbReference type="Rhea" id="RHEA-COMP:17342"/>
        <dbReference type="ChEBI" id="CHEBI:33019"/>
        <dbReference type="ChEBI" id="CHEBI:61557"/>
        <dbReference type="ChEBI" id="CHEBI:140395"/>
        <dbReference type="EC" id="2.7.7.48"/>
    </reaction>
</comment>
<evidence type="ECO:0000256" key="5">
    <source>
        <dbReference type="ARBA" id="ARBA00048744"/>
    </source>
</evidence>
<keyword evidence="6" id="KW-0693">Viral RNA replication</keyword>
<dbReference type="InterPro" id="IPR043502">
    <property type="entry name" value="DNA/RNA_pol_sf"/>
</dbReference>
<dbReference type="Pfam" id="PF02123">
    <property type="entry name" value="RdRP_4"/>
    <property type="match status" value="1"/>
</dbReference>
<dbReference type="GO" id="GO:0003723">
    <property type="term" value="F:RNA binding"/>
    <property type="evidence" value="ECO:0007669"/>
    <property type="project" value="InterPro"/>
</dbReference>
<evidence type="ECO:0000256" key="6">
    <source>
        <dbReference type="RuleBase" id="RU364050"/>
    </source>
</evidence>
<dbReference type="GO" id="GO:0006351">
    <property type="term" value="P:DNA-templated transcription"/>
    <property type="evidence" value="ECO:0007669"/>
    <property type="project" value="InterPro"/>
</dbReference>
<evidence type="ECO:0000256" key="1">
    <source>
        <dbReference type="ARBA" id="ARBA00022484"/>
    </source>
</evidence>
<sequence>MQQPNADELEYVRAAFDNANHVAPRGPKLPGDPDFNIYFRSLLRTLDPKSSTGLGAFEAYATIGDALGWDGIRFTEVHRVAELQRLVESRLRDLARGVPDIAWFNDRAEEGADIAFQELKRALQGQEEQEAPPADNIKLFIKDEPHKISKVSEKRWRLISAQSLVDQMTDRVLFYSWVETEISDHFNVTSKGGWSPLPMGYQRLMAEFPEDTAVAVDKSLWDWTMPPWVVYEYLQAKARATPDMSDELMWLWARRFWFVLGPGARVRMPTGVVWRQDCWGLMKSGFYLTLSMNGAAQMLQHALAWRRMGKLTFPPRIWTMGDDTLTRLSPSDMEEYRVQLGTTGCIVKMVERAREFAGYKFEGNTIAAAVITPLYERKHQFILKHVDADNERSVALAFSLLYALARPGWHTQACVKAGVTVGPMQRLWARGQVKLDLLEVILIHMRW</sequence>
<dbReference type="InterPro" id="IPR001795">
    <property type="entry name" value="RNA-dir_pol_luteovirus"/>
</dbReference>
<proteinExistence type="predicted"/>
<keyword evidence="3 6" id="KW-0548">Nucleotidyltransferase</keyword>
<evidence type="ECO:0000313" key="7">
    <source>
        <dbReference type="EMBL" id="QJI53809.1"/>
    </source>
</evidence>
<accession>A0A6M3YPK1</accession>
<keyword evidence="2 6" id="KW-0808">Transferase</keyword>
<keyword evidence="4 6" id="KW-0547">Nucleotide-binding</keyword>
<protein>
    <recommendedName>
        <fullName evidence="6">RNA-directed RNA polymerase</fullName>
        <ecNumber evidence="6">2.7.7.48</ecNumber>
    </recommendedName>
</protein>
<dbReference type="EMBL" id="MT138163">
    <property type="protein sequence ID" value="QJI53809.1"/>
    <property type="molecule type" value="Genomic_RNA"/>
</dbReference>
<name>A0A6M3YPK1_9VIRU</name>
<evidence type="ECO:0000256" key="2">
    <source>
        <dbReference type="ARBA" id="ARBA00022679"/>
    </source>
</evidence>
<dbReference type="PRINTS" id="PR00914">
    <property type="entry name" value="LVIRUSRNAPOL"/>
</dbReference>
<evidence type="ECO:0000256" key="4">
    <source>
        <dbReference type="ARBA" id="ARBA00022741"/>
    </source>
</evidence>
<dbReference type="GO" id="GO:0000166">
    <property type="term" value="F:nucleotide binding"/>
    <property type="evidence" value="ECO:0007669"/>
    <property type="project" value="UniProtKB-KW"/>
</dbReference>
<organism evidence="7">
    <name type="scientific">Solemoviridae sp</name>
    <dbReference type="NCBI Taxonomy" id="2715208"/>
    <lineage>
        <taxon>Viruses</taxon>
        <taxon>Riboviria</taxon>
        <taxon>Orthornavirae</taxon>
        <taxon>Pisuviricota</taxon>
        <taxon>Pisoniviricetes</taxon>
        <taxon>Sobelivirales</taxon>
        <taxon>Solemoviridae</taxon>
    </lineage>
</organism>
<reference evidence="7" key="1">
    <citation type="submission" date="2020-01" db="EMBL/GenBank/DDBJ databases">
        <title>Viral genomes from wild and zoo birds in China.</title>
        <authorList>
            <person name="Lu J."/>
            <person name="Shan T."/>
            <person name="Yang S."/>
            <person name="Zhang W."/>
        </authorList>
    </citation>
    <scope>NUCLEOTIDE SEQUENCE</scope>
    <source>
        <strain evidence="7">Bsk136shi07</strain>
    </source>
</reference>
<dbReference type="GO" id="GO:0003968">
    <property type="term" value="F:RNA-directed RNA polymerase activity"/>
    <property type="evidence" value="ECO:0007669"/>
    <property type="project" value="UniProtKB-KW"/>
</dbReference>
<dbReference type="SUPFAM" id="SSF56672">
    <property type="entry name" value="DNA/RNA polymerases"/>
    <property type="match status" value="1"/>
</dbReference>
<keyword evidence="1 6" id="KW-0696">RNA-directed RNA polymerase</keyword>